<dbReference type="GO" id="GO:0071949">
    <property type="term" value="F:FAD binding"/>
    <property type="evidence" value="ECO:0007669"/>
    <property type="project" value="InterPro"/>
</dbReference>
<name>A0A2H0RE30_9BACT</name>
<keyword evidence="6" id="KW-0560">Oxidoreductase</keyword>
<dbReference type="Gene3D" id="1.10.45.10">
    <property type="entry name" value="Vanillyl-alcohol Oxidase, Chain A, domain 4"/>
    <property type="match status" value="1"/>
</dbReference>
<dbReference type="InterPro" id="IPR016171">
    <property type="entry name" value="Vanillyl_alc_oxidase_C-sub2"/>
</dbReference>
<dbReference type="Pfam" id="PF02913">
    <property type="entry name" value="FAD-oxidase_C"/>
    <property type="match status" value="1"/>
</dbReference>
<dbReference type="InterPro" id="IPR004113">
    <property type="entry name" value="FAD-bd_oxidored_4_C"/>
</dbReference>
<organism evidence="9 10">
    <name type="scientific">Candidatus Vogelbacteria bacterium CG10_big_fil_rev_8_21_14_0_10_51_16</name>
    <dbReference type="NCBI Taxonomy" id="1975045"/>
    <lineage>
        <taxon>Bacteria</taxon>
        <taxon>Candidatus Vogeliibacteriota</taxon>
    </lineage>
</organism>
<dbReference type="InterPro" id="IPR036318">
    <property type="entry name" value="FAD-bd_PCMH-like_sf"/>
</dbReference>
<comment type="caution">
    <text evidence="9">The sequence shown here is derived from an EMBL/GenBank/DDBJ whole genome shotgun (WGS) entry which is preliminary data.</text>
</comment>
<protein>
    <recommendedName>
        <fullName evidence="7">D-lactate dehydrogenase (cytochrome)</fullName>
        <ecNumber evidence="7">1.1.2.4</ecNumber>
    </recommendedName>
</protein>
<dbReference type="Gene3D" id="3.30.465.10">
    <property type="match status" value="1"/>
</dbReference>
<dbReference type="GO" id="GO:0008720">
    <property type="term" value="F:D-lactate dehydrogenase (NAD+) activity"/>
    <property type="evidence" value="ECO:0007669"/>
    <property type="project" value="TreeGrafter"/>
</dbReference>
<dbReference type="InterPro" id="IPR016166">
    <property type="entry name" value="FAD-bd_PCMH"/>
</dbReference>
<dbReference type="EC" id="1.1.2.4" evidence="7"/>
<accession>A0A2H0RE30</accession>
<evidence type="ECO:0000256" key="2">
    <source>
        <dbReference type="ARBA" id="ARBA00008000"/>
    </source>
</evidence>
<evidence type="ECO:0000256" key="1">
    <source>
        <dbReference type="ARBA" id="ARBA00001974"/>
    </source>
</evidence>
<dbReference type="InterPro" id="IPR006094">
    <property type="entry name" value="Oxid_FAD_bind_N"/>
</dbReference>
<evidence type="ECO:0000256" key="3">
    <source>
        <dbReference type="ARBA" id="ARBA00022630"/>
    </source>
</evidence>
<dbReference type="EMBL" id="PCYI01000021">
    <property type="protein sequence ID" value="PIR44727.1"/>
    <property type="molecule type" value="Genomic_DNA"/>
</dbReference>
<dbReference type="SUPFAM" id="SSF55103">
    <property type="entry name" value="FAD-linked oxidases, C-terminal domain"/>
    <property type="match status" value="1"/>
</dbReference>
<evidence type="ECO:0000256" key="7">
    <source>
        <dbReference type="ARBA" id="ARBA00038897"/>
    </source>
</evidence>
<feature type="domain" description="FAD-binding PCMH-type" evidence="8">
    <location>
        <begin position="32"/>
        <end position="265"/>
    </location>
</feature>
<dbReference type="InterPro" id="IPR016164">
    <property type="entry name" value="FAD-linked_Oxase-like_C"/>
</dbReference>
<evidence type="ECO:0000313" key="9">
    <source>
        <dbReference type="EMBL" id="PIR44727.1"/>
    </source>
</evidence>
<dbReference type="SUPFAM" id="SSF56176">
    <property type="entry name" value="FAD-binding/transporter-associated domain-like"/>
    <property type="match status" value="1"/>
</dbReference>
<evidence type="ECO:0000313" key="10">
    <source>
        <dbReference type="Proteomes" id="UP000228767"/>
    </source>
</evidence>
<comment type="similarity">
    <text evidence="2">Belongs to the FAD-binding oxidoreductase/transferase type 4 family.</text>
</comment>
<dbReference type="PROSITE" id="PS51387">
    <property type="entry name" value="FAD_PCMH"/>
    <property type="match status" value="1"/>
</dbReference>
<proteinExistence type="inferred from homology"/>
<keyword evidence="4" id="KW-0274">FAD</keyword>
<dbReference type="InterPro" id="IPR016169">
    <property type="entry name" value="FAD-bd_PCMH_sub2"/>
</dbReference>
<reference evidence="9 10" key="1">
    <citation type="submission" date="2017-09" db="EMBL/GenBank/DDBJ databases">
        <title>Depth-based differentiation of microbial function through sediment-hosted aquifers and enrichment of novel symbionts in the deep terrestrial subsurface.</title>
        <authorList>
            <person name="Probst A.J."/>
            <person name="Ladd B."/>
            <person name="Jarett J.K."/>
            <person name="Geller-Mcgrath D.E."/>
            <person name="Sieber C.M."/>
            <person name="Emerson J.B."/>
            <person name="Anantharaman K."/>
            <person name="Thomas B.C."/>
            <person name="Malmstrom R."/>
            <person name="Stieglmeier M."/>
            <person name="Klingl A."/>
            <person name="Woyke T."/>
            <person name="Ryan C.M."/>
            <person name="Banfield J.F."/>
        </authorList>
    </citation>
    <scope>NUCLEOTIDE SEQUENCE [LARGE SCALE GENOMIC DNA]</scope>
    <source>
        <strain evidence="9">CG10_big_fil_rev_8_21_14_0_10_51_16</strain>
    </source>
</reference>
<evidence type="ECO:0000256" key="6">
    <source>
        <dbReference type="ARBA" id="ARBA00023002"/>
    </source>
</evidence>
<dbReference type="PANTHER" id="PTHR11748:SF111">
    <property type="entry name" value="D-LACTATE DEHYDROGENASE, MITOCHONDRIAL-RELATED"/>
    <property type="match status" value="1"/>
</dbReference>
<sequence length="547" mass="61759">MTLAQQLQMVVRGEVMADEATLETYSRDASLFRVCPQVVVFPRDVDDVKHLVKFVRKEREAGRHISLTARAAGTDMSGGPLSTSIVMVFTRHMNHLREIGPDYAVVEPGMYYRDFERETLKHNLIFPSYPASRELCALGGIVANNAGGEKSLSYGKTERYVRAVKMVLEDGEEYEFKPLTLAALEAKKRLHSVEGDLYRKLSKLVFDHEEELKLAKPQVGKNSSGYALWNVYNRERGLFDPTQLIVGSQGTLGIITEITLGLVRPKPHARLLVIFLNDMARLGEIDEAVLAHRPESFESYDDHTFNIALRFLPQLAKQMGLGMVRMAWSFLPELLMALRGGAPKLVLMAEFTAESDEEAEAQAHKAEAALKPFDLRTKVTASEAENKKYWTVRRESFNMLRHHVRGKRTAPFIDDIVVRPDLLPKFLPQLYAIMERYPITYTIAGHIGGGNFHIIPLMDMSDPKSVEIIKKLGAEVYALVFRYKGSMSGEHNDGLIRGPYLEQMYGERIFGLFKEVKKIFDPFDIFNPGKKTEVNSAFALTHLDMGA</sequence>
<dbReference type="AlphaFoldDB" id="A0A2H0RE30"/>
<dbReference type="PANTHER" id="PTHR11748">
    <property type="entry name" value="D-LACTATE DEHYDROGENASE"/>
    <property type="match status" value="1"/>
</dbReference>
<evidence type="ECO:0000259" key="8">
    <source>
        <dbReference type="PROSITE" id="PS51387"/>
    </source>
</evidence>
<dbReference type="Proteomes" id="UP000228767">
    <property type="component" value="Unassembled WGS sequence"/>
</dbReference>
<dbReference type="Pfam" id="PF01565">
    <property type="entry name" value="FAD_binding_4"/>
    <property type="match status" value="1"/>
</dbReference>
<gene>
    <name evidence="9" type="ORF">COV10_03270</name>
</gene>
<evidence type="ECO:0000256" key="4">
    <source>
        <dbReference type="ARBA" id="ARBA00022827"/>
    </source>
</evidence>
<keyword evidence="5" id="KW-0809">Transit peptide</keyword>
<dbReference type="GO" id="GO:0004458">
    <property type="term" value="F:D-lactate dehydrogenase (cytochrome) activity"/>
    <property type="evidence" value="ECO:0007669"/>
    <property type="project" value="UniProtKB-EC"/>
</dbReference>
<evidence type="ECO:0000256" key="5">
    <source>
        <dbReference type="ARBA" id="ARBA00022946"/>
    </source>
</evidence>
<comment type="cofactor">
    <cofactor evidence="1">
        <name>FAD</name>
        <dbReference type="ChEBI" id="CHEBI:57692"/>
    </cofactor>
</comment>
<keyword evidence="3" id="KW-0285">Flavoprotein</keyword>
<dbReference type="Gene3D" id="3.30.70.2740">
    <property type="match status" value="1"/>
</dbReference>
<dbReference type="GO" id="GO:1903457">
    <property type="term" value="P:lactate catabolic process"/>
    <property type="evidence" value="ECO:0007669"/>
    <property type="project" value="TreeGrafter"/>
</dbReference>